<dbReference type="EMBL" id="RBUT01000035">
    <property type="protein sequence ID" value="RMV52016.1"/>
    <property type="molecule type" value="Genomic_DNA"/>
</dbReference>
<evidence type="ECO:0000313" key="1">
    <source>
        <dbReference type="EMBL" id="KPX49303.1"/>
    </source>
</evidence>
<dbReference type="RefSeq" id="WP_259641491.1">
    <property type="nucleotide sequence ID" value="NZ_CP092918.1"/>
</dbReference>
<name>A0A0N8RPT7_9PSED</name>
<evidence type="ECO:0000313" key="2">
    <source>
        <dbReference type="EMBL" id="RMV52016.1"/>
    </source>
</evidence>
<dbReference type="GeneID" id="96221869"/>
<evidence type="ECO:0000313" key="4">
    <source>
        <dbReference type="Proteomes" id="UP000279173"/>
    </source>
</evidence>
<reference evidence="1 3" key="1">
    <citation type="submission" date="2015-09" db="EMBL/GenBank/DDBJ databases">
        <title>Genome announcement of multiple Pseudomonas syringae strains.</title>
        <authorList>
            <person name="Thakur S."/>
            <person name="Wang P.W."/>
            <person name="Gong Y."/>
            <person name="Weir B.S."/>
            <person name="Guttman D.S."/>
        </authorList>
    </citation>
    <scope>NUCLEOTIDE SEQUENCE [LARGE SCALE GENOMIC DNA]</scope>
    <source>
        <strain evidence="1 3">ICMP4531</strain>
    </source>
</reference>
<organism evidence="1 3">
    <name type="scientific">Pseudomonas syringae pv. helianthi</name>
    <dbReference type="NCBI Taxonomy" id="251654"/>
    <lineage>
        <taxon>Bacteria</taxon>
        <taxon>Pseudomonadati</taxon>
        <taxon>Pseudomonadota</taxon>
        <taxon>Gammaproteobacteria</taxon>
        <taxon>Pseudomonadales</taxon>
        <taxon>Pseudomonadaceae</taxon>
        <taxon>Pseudomonas</taxon>
    </lineage>
</organism>
<proteinExistence type="predicted"/>
<comment type="caution">
    <text evidence="1">The sequence shown here is derived from an EMBL/GenBank/DDBJ whole genome shotgun (WGS) entry which is preliminary data.</text>
</comment>
<gene>
    <name evidence="1" type="ORF">ALO68_00570</name>
    <name evidence="2" type="ORF">ALP10_04431</name>
</gene>
<dbReference type="Proteomes" id="UP000279173">
    <property type="component" value="Unassembled WGS sequence"/>
</dbReference>
<evidence type="ECO:0000313" key="3">
    <source>
        <dbReference type="Proteomes" id="UP000050557"/>
    </source>
</evidence>
<dbReference type="PATRIC" id="fig|251654.3.peg.746"/>
<protein>
    <submittedName>
        <fullName evidence="1">Uncharacterized protein</fullName>
    </submittedName>
</protein>
<accession>A0A0N8RPT7</accession>
<dbReference type="Proteomes" id="UP000050557">
    <property type="component" value="Unassembled WGS sequence"/>
</dbReference>
<reference evidence="2 4" key="2">
    <citation type="submission" date="2018-08" db="EMBL/GenBank/DDBJ databases">
        <title>Recombination of ecologically and evolutionarily significant loci maintains genetic cohesion in the Pseudomonas syringae species complex.</title>
        <authorList>
            <person name="Dillon M."/>
            <person name="Thakur S."/>
            <person name="Almeida R.N.D."/>
            <person name="Weir B.S."/>
            <person name="Guttman D.S."/>
        </authorList>
    </citation>
    <scope>NUCLEOTIDE SEQUENCE [LARGE SCALE GENOMIC DNA]</scope>
    <source>
        <strain evidence="2 4">ICMP 3263</strain>
    </source>
</reference>
<dbReference type="AlphaFoldDB" id="A0A0N8RPT7"/>
<sequence>MKIHACTSALSIIKASIVDITEASFTLAAEQHLTPFRIHTIR</sequence>
<dbReference type="EMBL" id="LJQM01000026">
    <property type="protein sequence ID" value="KPX49303.1"/>
    <property type="molecule type" value="Genomic_DNA"/>
</dbReference>